<evidence type="ECO:0000256" key="6">
    <source>
        <dbReference type="SAM" id="Phobius"/>
    </source>
</evidence>
<feature type="transmembrane region" description="Helical" evidence="6">
    <location>
        <begin position="189"/>
        <end position="211"/>
    </location>
</feature>
<keyword evidence="4 6" id="KW-1133">Transmembrane helix</keyword>
<evidence type="ECO:0000313" key="8">
    <source>
        <dbReference type="Proteomes" id="UP000193622"/>
    </source>
</evidence>
<name>A0A1X1WYM0_MYCIR</name>
<dbReference type="PANTHER" id="PTHR30250:SF11">
    <property type="entry name" value="O-ANTIGEN TRANSPORTER-RELATED"/>
    <property type="match status" value="1"/>
</dbReference>
<proteinExistence type="predicted"/>
<dbReference type="PANTHER" id="PTHR30250">
    <property type="entry name" value="PST FAMILY PREDICTED COLANIC ACID TRANSPORTER"/>
    <property type="match status" value="1"/>
</dbReference>
<protein>
    <submittedName>
        <fullName evidence="7">Uncharacterized protein</fullName>
    </submittedName>
</protein>
<keyword evidence="3 6" id="KW-0812">Transmembrane</keyword>
<dbReference type="EMBL" id="LQPC01000014">
    <property type="protein sequence ID" value="ORV91735.1"/>
    <property type="molecule type" value="Genomic_DNA"/>
</dbReference>
<dbReference type="GO" id="GO:0005886">
    <property type="term" value="C:plasma membrane"/>
    <property type="evidence" value="ECO:0007669"/>
    <property type="project" value="UniProtKB-SubCell"/>
</dbReference>
<accession>A0A1X1WYM0</accession>
<evidence type="ECO:0000256" key="5">
    <source>
        <dbReference type="ARBA" id="ARBA00023136"/>
    </source>
</evidence>
<feature type="transmembrane region" description="Helical" evidence="6">
    <location>
        <begin position="232"/>
        <end position="257"/>
    </location>
</feature>
<feature type="transmembrane region" description="Helical" evidence="6">
    <location>
        <begin position="117"/>
        <end position="136"/>
    </location>
</feature>
<evidence type="ECO:0000313" key="7">
    <source>
        <dbReference type="EMBL" id="ORV91735.1"/>
    </source>
</evidence>
<feature type="transmembrane region" description="Helical" evidence="6">
    <location>
        <begin position="296"/>
        <end position="319"/>
    </location>
</feature>
<keyword evidence="5 6" id="KW-0472">Membrane</keyword>
<organism evidence="7 8">
    <name type="scientific">Mycolicibacterium iranicum</name>
    <name type="common">Mycobacterium iranicum</name>
    <dbReference type="NCBI Taxonomy" id="912594"/>
    <lineage>
        <taxon>Bacteria</taxon>
        <taxon>Bacillati</taxon>
        <taxon>Actinomycetota</taxon>
        <taxon>Actinomycetes</taxon>
        <taxon>Mycobacteriales</taxon>
        <taxon>Mycobacteriaceae</taxon>
        <taxon>Mycolicibacterium</taxon>
    </lineage>
</organism>
<evidence type="ECO:0000256" key="4">
    <source>
        <dbReference type="ARBA" id="ARBA00022989"/>
    </source>
</evidence>
<evidence type="ECO:0000256" key="2">
    <source>
        <dbReference type="ARBA" id="ARBA00022475"/>
    </source>
</evidence>
<feature type="transmembrane region" description="Helical" evidence="6">
    <location>
        <begin position="325"/>
        <end position="345"/>
    </location>
</feature>
<feature type="transmembrane region" description="Helical" evidence="6">
    <location>
        <begin position="57"/>
        <end position="80"/>
    </location>
</feature>
<feature type="transmembrane region" description="Helical" evidence="6">
    <location>
        <begin position="263"/>
        <end position="284"/>
    </location>
</feature>
<evidence type="ECO:0000256" key="3">
    <source>
        <dbReference type="ARBA" id="ARBA00022692"/>
    </source>
</evidence>
<dbReference type="AlphaFoldDB" id="A0A1X1WYM0"/>
<reference evidence="7 8" key="1">
    <citation type="submission" date="2016-01" db="EMBL/GenBank/DDBJ databases">
        <title>The new phylogeny of the genus Mycobacterium.</title>
        <authorList>
            <person name="Tarcisio F."/>
            <person name="Conor M."/>
            <person name="Antonella G."/>
            <person name="Elisabetta G."/>
            <person name="Giulia F.S."/>
            <person name="Sara T."/>
            <person name="Anna F."/>
            <person name="Clotilde B."/>
            <person name="Roberto B."/>
            <person name="Veronica D.S."/>
            <person name="Fabio R."/>
            <person name="Monica P."/>
            <person name="Olivier J."/>
            <person name="Enrico T."/>
            <person name="Nicola S."/>
        </authorList>
    </citation>
    <scope>NUCLEOTIDE SEQUENCE [LARGE SCALE GENOMIC DNA]</scope>
    <source>
        <strain evidence="7 8">DSM 45541</strain>
    </source>
</reference>
<dbReference type="InterPro" id="IPR050833">
    <property type="entry name" value="Poly_Biosynth_Transport"/>
</dbReference>
<dbReference type="Proteomes" id="UP000193622">
    <property type="component" value="Unassembled WGS sequence"/>
</dbReference>
<dbReference type="Pfam" id="PF13440">
    <property type="entry name" value="Polysacc_synt_3"/>
    <property type="match status" value="1"/>
</dbReference>
<feature type="transmembrane region" description="Helical" evidence="6">
    <location>
        <begin position="157"/>
        <end position="177"/>
    </location>
</feature>
<feature type="transmembrane region" description="Helical" evidence="6">
    <location>
        <begin position="92"/>
        <end position="111"/>
    </location>
</feature>
<comment type="subcellular location">
    <subcellularLocation>
        <location evidence="1">Cell membrane</location>
        <topology evidence="1">Multi-pass membrane protein</topology>
    </subcellularLocation>
</comment>
<keyword evidence="2" id="KW-1003">Cell membrane</keyword>
<evidence type="ECO:0000256" key="1">
    <source>
        <dbReference type="ARBA" id="ARBA00004651"/>
    </source>
</evidence>
<sequence>MLGLRQAFGYEIGQKQRTASEAAGIALVIWLPLSGLSAAGAYLTYGRQLPGLSAFESGAIIFIGVAGLLLISFTQGIFLGRGDISAYALTETLNRLVLMAIVVALTVFAAVSLQSALWAFNGGIAVSAMVGLFLALRGAGRPSVDFRKFGSTLRYGIVNGANFVLINLCARLSMFVIEHEMGAAAAGQFFAAIRVYEIVVELATAAGLVLFSDAARQDKTSPLLNRNARIACWIFWIFLALGVVVAASAPLVIVLLVGSQYAAGAHALQLMAISLGPTAASRVLYSTQAGRGNPYFGTPIIVASLIVNTVLAFALVPSLGISGGALALVFGQYLLFAGYLVRYWLSFKVPLRDLLVPRQRDFKLVGVRAYALIFSLRGKGAQPK</sequence>
<feature type="transmembrane region" description="Helical" evidence="6">
    <location>
        <begin position="21"/>
        <end position="45"/>
    </location>
</feature>
<gene>
    <name evidence="7" type="ORF">AWC12_03465</name>
</gene>
<comment type="caution">
    <text evidence="7">The sequence shown here is derived from an EMBL/GenBank/DDBJ whole genome shotgun (WGS) entry which is preliminary data.</text>
</comment>